<dbReference type="InterPro" id="IPR039731">
    <property type="entry name" value="Rce1"/>
</dbReference>
<dbReference type="EMBL" id="AP006502">
    <property type="protein sequence ID" value="BAM83219.1"/>
    <property type="molecule type" value="Genomic_DNA"/>
</dbReference>
<keyword evidence="14" id="KW-1185">Reference proteome</keyword>
<dbReference type="SMART" id="SM00014">
    <property type="entry name" value="acidPPc"/>
    <property type="match status" value="1"/>
</dbReference>
<dbReference type="HOGENOM" id="CLU_512290_0_0_1"/>
<feature type="transmembrane region" description="Helical" evidence="11">
    <location>
        <begin position="81"/>
        <end position="98"/>
    </location>
</feature>
<dbReference type="PANTHER" id="PTHR13046:SF0">
    <property type="entry name" value="CAAX PRENYL PROTEASE 2"/>
    <property type="match status" value="1"/>
</dbReference>
<accession>M1VCI1</accession>
<evidence type="ECO:0000313" key="13">
    <source>
        <dbReference type="EMBL" id="BAM83219.1"/>
    </source>
</evidence>
<evidence type="ECO:0000259" key="12">
    <source>
        <dbReference type="SMART" id="SM00014"/>
    </source>
</evidence>
<feature type="transmembrane region" description="Helical" evidence="11">
    <location>
        <begin position="479"/>
        <end position="496"/>
    </location>
</feature>
<proteinExistence type="inferred from homology"/>
<reference evidence="13 14" key="2">
    <citation type="journal article" date="2007" name="BMC Biol.">
        <title>A 100%-complete sequence reveals unusually simple genomic features in the hot-spring red alga Cyanidioschyzon merolae.</title>
        <authorList>
            <person name="Nozaki H."/>
            <person name="Takano H."/>
            <person name="Misumi O."/>
            <person name="Terasawa K."/>
            <person name="Matsuzaki M."/>
            <person name="Maruyama S."/>
            <person name="Nishida K."/>
            <person name="Yagisawa F."/>
            <person name="Yoshida Y."/>
            <person name="Fujiwara T."/>
            <person name="Takio S."/>
            <person name="Tamura K."/>
            <person name="Chung S.J."/>
            <person name="Nakamura S."/>
            <person name="Kuroiwa H."/>
            <person name="Tanaka K."/>
            <person name="Sato N."/>
            <person name="Kuroiwa T."/>
        </authorList>
    </citation>
    <scope>NUCLEOTIDE SEQUENCE [LARGE SCALE GENOMIC DNA]</scope>
    <source>
        <strain evidence="13 14">10D</strain>
    </source>
</reference>
<dbReference type="KEGG" id="cme:CYME_CMT239C"/>
<evidence type="ECO:0000256" key="4">
    <source>
        <dbReference type="ARBA" id="ARBA00022692"/>
    </source>
</evidence>
<dbReference type="EC" id="3.4.26.1" evidence="10"/>
<dbReference type="GO" id="GO:0005789">
    <property type="term" value="C:endoplasmic reticulum membrane"/>
    <property type="evidence" value="ECO:0007669"/>
    <property type="project" value="UniProtKB-SubCell"/>
</dbReference>
<evidence type="ECO:0000256" key="9">
    <source>
        <dbReference type="ARBA" id="ARBA00047280"/>
    </source>
</evidence>
<evidence type="ECO:0000256" key="2">
    <source>
        <dbReference type="ARBA" id="ARBA00006897"/>
    </source>
</evidence>
<feature type="transmembrane region" description="Helical" evidence="11">
    <location>
        <begin position="262"/>
        <end position="280"/>
    </location>
</feature>
<evidence type="ECO:0000256" key="8">
    <source>
        <dbReference type="ARBA" id="ARBA00023136"/>
    </source>
</evidence>
<evidence type="ECO:0000256" key="1">
    <source>
        <dbReference type="ARBA" id="ARBA00004477"/>
    </source>
</evidence>
<evidence type="ECO:0000256" key="10">
    <source>
        <dbReference type="ARBA" id="ARBA00049729"/>
    </source>
</evidence>
<dbReference type="AlphaFoldDB" id="M1VCI1"/>
<evidence type="ECO:0000256" key="11">
    <source>
        <dbReference type="SAM" id="Phobius"/>
    </source>
</evidence>
<name>M1VCI1_CYAM1</name>
<keyword evidence="7 11" id="KW-1133">Transmembrane helix</keyword>
<organism evidence="13 14">
    <name type="scientific">Cyanidioschyzon merolae (strain NIES-3377 / 10D)</name>
    <name type="common">Unicellular red alga</name>
    <dbReference type="NCBI Taxonomy" id="280699"/>
    <lineage>
        <taxon>Eukaryota</taxon>
        <taxon>Rhodophyta</taxon>
        <taxon>Bangiophyceae</taxon>
        <taxon>Cyanidiales</taxon>
        <taxon>Cyanidiaceae</taxon>
        <taxon>Cyanidioschyzon</taxon>
    </lineage>
</organism>
<dbReference type="UniPathway" id="UPA00378"/>
<dbReference type="STRING" id="280699.M1VCI1"/>
<dbReference type="Proteomes" id="UP000007014">
    <property type="component" value="Chromosome 20"/>
</dbReference>
<evidence type="ECO:0000256" key="6">
    <source>
        <dbReference type="ARBA" id="ARBA00022824"/>
    </source>
</evidence>
<comment type="subcellular location">
    <subcellularLocation>
        <location evidence="1">Endoplasmic reticulum membrane</location>
        <topology evidence="1">Multi-pass membrane protein</topology>
    </subcellularLocation>
</comment>
<sequence length="532" mass="60399">MLLAESLGGVAFVTVHTVLCVAVLYLPWNRGDRESFRVTCLGALSTCAVIALSLVNLQLFFTGLTWRELSRTYHWLRPWHSWQVYLLDSGGFLVLLFLHEYRKRQQTPVKSSSSSTCASTSQSACPNAENGIYRNERRNTWCMFRSLLIAPITEELLFRCVFDAAMRSAQVPELASMIFNGVMFAVAHAHHYFRHQSRSLLGKQLLVTFCFGCVQVVCLRRTDYSLWACIATHALANALDLQKVFSDRGASHFLYGDVGHQLGALLQAAAPLVFILRYALDMAMQASPFRSSILQVHADPGLLEERREIMRPTTPFSLFLIEYHQRDPIFGRFMALCSMLPQLLFAAEVTAVYCWRSPRALLLAVGQIVNETLSYALKRSCRIPRPPIARLEADAFGWPSSHAQFMSYLYVFYVLYVSRPQRKASSSHNGEMMHQTLPKRRKTTDSISETVAVMFLLGLSSVLVAASRVYLAYHYPSQVWYGIIMGTIFAITWFLASENVFLSYVRSLRILVWLGFGEDDSDLFRSILRDVH</sequence>
<evidence type="ECO:0000313" key="14">
    <source>
        <dbReference type="Proteomes" id="UP000007014"/>
    </source>
</evidence>
<dbReference type="Pfam" id="PF02517">
    <property type="entry name" value="Rce1-like"/>
    <property type="match status" value="1"/>
</dbReference>
<evidence type="ECO:0000256" key="3">
    <source>
        <dbReference type="ARBA" id="ARBA00022670"/>
    </source>
</evidence>
<dbReference type="PANTHER" id="PTHR13046">
    <property type="entry name" value="PROTEASE U48 CAAX PRENYL PROTEASE RCE1"/>
    <property type="match status" value="1"/>
</dbReference>
<dbReference type="GO" id="GO:0004222">
    <property type="term" value="F:metalloendopeptidase activity"/>
    <property type="evidence" value="ECO:0007669"/>
    <property type="project" value="InterPro"/>
</dbReference>
<dbReference type="Pfam" id="PF01569">
    <property type="entry name" value="PAP2"/>
    <property type="match status" value="1"/>
</dbReference>
<evidence type="ECO:0000256" key="5">
    <source>
        <dbReference type="ARBA" id="ARBA00022801"/>
    </source>
</evidence>
<keyword evidence="4 11" id="KW-0812">Transmembrane</keyword>
<feature type="domain" description="Phosphatidic acid phosphatase type 2/haloperoxidase" evidence="12">
    <location>
        <begin position="360"/>
        <end position="494"/>
    </location>
</feature>
<protein>
    <recommendedName>
        <fullName evidence="10">intramembrane prenyl-peptidase Rce1</fullName>
        <ecNumber evidence="10">3.4.26.1</ecNumber>
    </recommendedName>
</protein>
<dbReference type="GeneID" id="16997800"/>
<comment type="similarity">
    <text evidence="2">Belongs to the peptidase U48 family.</text>
</comment>
<dbReference type="SUPFAM" id="SSF48317">
    <property type="entry name" value="Acid phosphatase/Vanadium-dependent haloperoxidase"/>
    <property type="match status" value="1"/>
</dbReference>
<dbReference type="InterPro" id="IPR000326">
    <property type="entry name" value="PAP2/HPO"/>
</dbReference>
<keyword evidence="3" id="KW-0645">Protease</keyword>
<keyword evidence="5" id="KW-0378">Hydrolase</keyword>
<keyword evidence="6" id="KW-0256">Endoplasmic reticulum</keyword>
<dbReference type="Gramene" id="CMT239CT">
    <property type="protein sequence ID" value="CMT239CT"/>
    <property type="gene ID" value="CMT239C"/>
</dbReference>
<dbReference type="InterPro" id="IPR003675">
    <property type="entry name" value="Rce1/LyrA-like_dom"/>
</dbReference>
<feature type="transmembrane region" description="Helical" evidence="11">
    <location>
        <begin position="38"/>
        <end position="61"/>
    </location>
</feature>
<dbReference type="Gene3D" id="1.20.144.10">
    <property type="entry name" value="Phosphatidic acid phosphatase type 2/haloperoxidase"/>
    <property type="match status" value="1"/>
</dbReference>
<comment type="catalytic activity">
    <reaction evidence="9">
        <text>Hydrolyzes the peptide bond -P2-(S-farnesyl or geranylgeranyl)C-P1'-P2'-P3'-COOH where P1' and P2' are amino acids with aliphatic sidechains and P3' is any C-terminal residue.</text>
        <dbReference type="EC" id="3.4.26.1"/>
    </reaction>
</comment>
<reference evidence="13 14" key="1">
    <citation type="journal article" date="2004" name="Nature">
        <title>Genome sequence of the ultrasmall unicellular red alga Cyanidioschyzon merolae 10D.</title>
        <authorList>
            <person name="Matsuzaki M."/>
            <person name="Misumi O."/>
            <person name="Shin-i T."/>
            <person name="Maruyama S."/>
            <person name="Takahara M."/>
            <person name="Miyagishima S."/>
            <person name="Mori T."/>
            <person name="Nishida K."/>
            <person name="Yagisawa F."/>
            <person name="Nishida K."/>
            <person name="Yoshida Y."/>
            <person name="Nishimura Y."/>
            <person name="Nakao S."/>
            <person name="Kobayashi T."/>
            <person name="Momoyama Y."/>
            <person name="Higashiyama T."/>
            <person name="Minoda A."/>
            <person name="Sano M."/>
            <person name="Nomoto H."/>
            <person name="Oishi K."/>
            <person name="Hayashi H."/>
            <person name="Ohta F."/>
            <person name="Nishizaka S."/>
            <person name="Haga S."/>
            <person name="Miura S."/>
            <person name="Morishita T."/>
            <person name="Kabeya Y."/>
            <person name="Terasawa K."/>
            <person name="Suzuki Y."/>
            <person name="Ishii Y."/>
            <person name="Asakawa S."/>
            <person name="Takano H."/>
            <person name="Ohta N."/>
            <person name="Kuroiwa H."/>
            <person name="Tanaka K."/>
            <person name="Shimizu N."/>
            <person name="Sugano S."/>
            <person name="Sato N."/>
            <person name="Nozaki H."/>
            <person name="Ogasawara N."/>
            <person name="Kohara Y."/>
            <person name="Kuroiwa T."/>
        </authorList>
    </citation>
    <scope>NUCLEOTIDE SEQUENCE [LARGE SCALE GENOMIC DNA]</scope>
    <source>
        <strain evidence="13 14">10D</strain>
    </source>
</reference>
<keyword evidence="8 11" id="KW-0472">Membrane</keyword>
<dbReference type="GO" id="GO:0071586">
    <property type="term" value="P:CAAX-box protein processing"/>
    <property type="evidence" value="ECO:0007669"/>
    <property type="project" value="InterPro"/>
</dbReference>
<dbReference type="InterPro" id="IPR036938">
    <property type="entry name" value="PAP2/HPO_sf"/>
</dbReference>
<dbReference type="RefSeq" id="XP_005539255.1">
    <property type="nucleotide sequence ID" value="XM_005539198.1"/>
</dbReference>
<feature type="transmembrane region" description="Helical" evidence="11">
    <location>
        <begin position="450"/>
        <end position="473"/>
    </location>
</feature>
<evidence type="ECO:0000256" key="7">
    <source>
        <dbReference type="ARBA" id="ARBA00022989"/>
    </source>
</evidence>
<dbReference type="OrthoDB" id="302705at2759"/>
<feature type="transmembrane region" description="Helical" evidence="11">
    <location>
        <begin position="6"/>
        <end position="26"/>
    </location>
</feature>
<gene>
    <name evidence="13" type="ORF">CYME_CMT239C</name>
</gene>
<dbReference type="eggNOG" id="KOG3146">
    <property type="taxonomic scope" value="Eukaryota"/>
</dbReference>